<dbReference type="RefSeq" id="WP_243394498.1">
    <property type="nucleotide sequence ID" value="NZ_NMWT01000027.1"/>
</dbReference>
<evidence type="ECO:0000313" key="7">
    <source>
        <dbReference type="EMBL" id="PLS27130.1"/>
    </source>
</evidence>
<accession>A0A2N5IYW4</accession>
<dbReference type="InterPro" id="IPR003783">
    <property type="entry name" value="Regulatory_RecX"/>
</dbReference>
<organism evidence="7 8">
    <name type="scientific">Bifidobacterium parmae</name>
    <dbReference type="NCBI Taxonomy" id="361854"/>
    <lineage>
        <taxon>Bacteria</taxon>
        <taxon>Bacillati</taxon>
        <taxon>Actinomycetota</taxon>
        <taxon>Actinomycetes</taxon>
        <taxon>Bifidobacteriales</taxon>
        <taxon>Bifidobacteriaceae</taxon>
        <taxon>Bifidobacterium</taxon>
    </lineage>
</organism>
<dbReference type="PANTHER" id="PTHR33602:SF1">
    <property type="entry name" value="REGULATORY PROTEIN RECX FAMILY PROTEIN"/>
    <property type="match status" value="1"/>
</dbReference>
<dbReference type="GO" id="GO:0006282">
    <property type="term" value="P:regulation of DNA repair"/>
    <property type="evidence" value="ECO:0007669"/>
    <property type="project" value="InterPro"/>
</dbReference>
<gene>
    <name evidence="7" type="ORF">Uis4E_1716</name>
</gene>
<evidence type="ECO:0000259" key="6">
    <source>
        <dbReference type="Pfam" id="PF21982"/>
    </source>
</evidence>
<evidence type="ECO:0000256" key="2">
    <source>
        <dbReference type="ARBA" id="ARBA00009695"/>
    </source>
</evidence>
<dbReference type="AlphaFoldDB" id="A0A2N5IYW4"/>
<dbReference type="EMBL" id="NMWT01000027">
    <property type="protein sequence ID" value="PLS27130.1"/>
    <property type="molecule type" value="Genomic_DNA"/>
</dbReference>
<evidence type="ECO:0000313" key="8">
    <source>
        <dbReference type="Proteomes" id="UP000235034"/>
    </source>
</evidence>
<feature type="domain" description="RecX first three-helical" evidence="6">
    <location>
        <begin position="61"/>
        <end position="100"/>
    </location>
</feature>
<evidence type="ECO:0000256" key="3">
    <source>
        <dbReference type="ARBA" id="ARBA00018111"/>
    </source>
</evidence>
<comment type="similarity">
    <text evidence="2">Belongs to the RecX family.</text>
</comment>
<name>A0A2N5IYW4_9BIFI</name>
<sequence>MISAEAFLAGMGDSRIPADDERRTGCPASRPGRVHPVASPVITDVSGGAGRRDDAADFDACREAALRLLDAAPRSSGALRDRLLGKGYEEDVVDGVIDRLIQVRLLDDRDYAESAMRYCVGRMMGRRGAVAELTRKGVTRSMAEQVAGEADADGAFEDAAWELGRKIARKTEGLDRQVRMRRFWSAGGRKGHDAETLRRVAAELFR</sequence>
<evidence type="ECO:0000256" key="4">
    <source>
        <dbReference type="ARBA" id="ARBA00022490"/>
    </source>
</evidence>
<dbReference type="InterPro" id="IPR053926">
    <property type="entry name" value="RecX_HTH_1st"/>
</dbReference>
<feature type="region of interest" description="Disordered" evidence="5">
    <location>
        <begin position="13"/>
        <end position="52"/>
    </location>
</feature>
<evidence type="ECO:0000256" key="1">
    <source>
        <dbReference type="ARBA" id="ARBA00004496"/>
    </source>
</evidence>
<protein>
    <recommendedName>
        <fullName evidence="3">Regulatory protein RecX</fullName>
    </recommendedName>
</protein>
<dbReference type="GO" id="GO:0005737">
    <property type="term" value="C:cytoplasm"/>
    <property type="evidence" value="ECO:0007669"/>
    <property type="project" value="UniProtKB-SubCell"/>
</dbReference>
<dbReference type="PANTHER" id="PTHR33602">
    <property type="entry name" value="REGULATORY PROTEIN RECX FAMILY PROTEIN"/>
    <property type="match status" value="1"/>
</dbReference>
<reference evidence="7 8" key="1">
    <citation type="submission" date="2017-07" db="EMBL/GenBank/DDBJ databases">
        <title>Bifidobacterium novel species.</title>
        <authorList>
            <person name="Lugli G.A."/>
            <person name="Milani C."/>
            <person name="Duranti S."/>
            <person name="Mangifesta M."/>
        </authorList>
    </citation>
    <scope>NUCLEOTIDE SEQUENCE [LARGE SCALE GENOMIC DNA]</scope>
    <source>
        <strain evidence="7 8">77</strain>
    </source>
</reference>
<comment type="caution">
    <text evidence="7">The sequence shown here is derived from an EMBL/GenBank/DDBJ whole genome shotgun (WGS) entry which is preliminary data.</text>
</comment>
<proteinExistence type="inferred from homology"/>
<keyword evidence="8" id="KW-1185">Reference proteome</keyword>
<dbReference type="InterPro" id="IPR036388">
    <property type="entry name" value="WH-like_DNA-bd_sf"/>
</dbReference>
<dbReference type="Pfam" id="PF21982">
    <property type="entry name" value="RecX_HTH1"/>
    <property type="match status" value="1"/>
</dbReference>
<comment type="subcellular location">
    <subcellularLocation>
        <location evidence="1">Cytoplasm</location>
    </subcellularLocation>
</comment>
<dbReference type="Gene3D" id="1.10.10.10">
    <property type="entry name" value="Winged helix-like DNA-binding domain superfamily/Winged helix DNA-binding domain"/>
    <property type="match status" value="2"/>
</dbReference>
<evidence type="ECO:0000256" key="5">
    <source>
        <dbReference type="SAM" id="MobiDB-lite"/>
    </source>
</evidence>
<dbReference type="Proteomes" id="UP000235034">
    <property type="component" value="Unassembled WGS sequence"/>
</dbReference>
<keyword evidence="4" id="KW-0963">Cytoplasm</keyword>